<evidence type="ECO:0000313" key="8">
    <source>
        <dbReference type="EMBL" id="ORY90159.1"/>
    </source>
</evidence>
<sequence>MASEYDTKAVLLDLMKQGANKSCFECDVPSPQWCSLSYGTYLCLTCSGVHRSLGVHLSFVRSLTMDKWTPAQIKRMEAGGNAKCREFFEASPEYSKSMSMPEKYNTHFAAQYRDKLLAEAEGRSWSPTDTPAPSTTSSTLRKPRITTSRGASPGISSSDAQRSGSPLSSRGESPSYNSPSSPSGAPPISSTQKAANENYFGRLGAANESRREDLPPSQGGKYAGFGSQGSFNPNEAMSSRALPSFDDLRDDPVSAVSKGWGMFSAALGAVSKTVNESVVQPTLERAVDPNLQSQLSQYVSRAGVVLGEGARTGGQFLSTGLQSGGQILKRETGYDVGDLGASYVDRVAGRGAGGGYAPVGTFESPSAGDDDFFGSQLGGGGQASGSGGGYGSSGGSTPQLGGGSSYRDEEPAPAPAPTLGKEDTWAKLAPQSASRGGSGRSSPAASTARAKVPVKAPAKKDDDWDDFGDDSKWD</sequence>
<feature type="region of interest" description="Disordered" evidence="6">
    <location>
        <begin position="120"/>
        <end position="192"/>
    </location>
</feature>
<dbReference type="PANTHER" id="PTHR46395">
    <property type="entry name" value="ADP-RIBOSYLATION FACTOR GTPASE-ACTIVATING PROTEIN 1"/>
    <property type="match status" value="1"/>
</dbReference>
<evidence type="ECO:0000256" key="5">
    <source>
        <dbReference type="PROSITE-ProRule" id="PRU00288"/>
    </source>
</evidence>
<reference evidence="8 9" key="1">
    <citation type="submission" date="2016-07" db="EMBL/GenBank/DDBJ databases">
        <title>Pervasive Adenine N6-methylation of Active Genes in Fungi.</title>
        <authorList>
            <consortium name="DOE Joint Genome Institute"/>
            <person name="Mondo S.J."/>
            <person name="Dannebaum R.O."/>
            <person name="Kuo R.C."/>
            <person name="Labutti K."/>
            <person name="Haridas S."/>
            <person name="Kuo A."/>
            <person name="Salamov A."/>
            <person name="Ahrendt S.R."/>
            <person name="Lipzen A."/>
            <person name="Sullivan W."/>
            <person name="Andreopoulos W.B."/>
            <person name="Clum A."/>
            <person name="Lindquist E."/>
            <person name="Daum C."/>
            <person name="Ramamoorthy G.K."/>
            <person name="Gryganskyi A."/>
            <person name="Culley D."/>
            <person name="Magnuson J.K."/>
            <person name="James T.Y."/>
            <person name="O'Malley M.A."/>
            <person name="Stajich J.E."/>
            <person name="Spatafora J.W."/>
            <person name="Visel A."/>
            <person name="Grigoriev I.V."/>
        </authorList>
    </citation>
    <scope>NUCLEOTIDE SEQUENCE [LARGE SCALE GENOMIC DNA]</scope>
    <source>
        <strain evidence="8 9">62-1032</strain>
    </source>
</reference>
<feature type="region of interest" description="Disordered" evidence="6">
    <location>
        <begin position="206"/>
        <end position="238"/>
    </location>
</feature>
<organism evidence="8 9">
    <name type="scientific">Leucosporidium creatinivorum</name>
    <dbReference type="NCBI Taxonomy" id="106004"/>
    <lineage>
        <taxon>Eukaryota</taxon>
        <taxon>Fungi</taxon>
        <taxon>Dikarya</taxon>
        <taxon>Basidiomycota</taxon>
        <taxon>Pucciniomycotina</taxon>
        <taxon>Microbotryomycetes</taxon>
        <taxon>Leucosporidiales</taxon>
        <taxon>Leucosporidium</taxon>
    </lineage>
</organism>
<dbReference type="OrthoDB" id="983479at2759"/>
<dbReference type="InParanoid" id="A0A1Y2G0J2"/>
<feature type="compositionally biased region" description="Low complexity" evidence="6">
    <location>
        <begin position="429"/>
        <end position="456"/>
    </location>
</feature>
<keyword evidence="3 5" id="KW-0863">Zinc-finger</keyword>
<comment type="caution">
    <text evidence="8">The sequence shown here is derived from an EMBL/GenBank/DDBJ whole genome shotgun (WGS) entry which is preliminary data.</text>
</comment>
<dbReference type="CDD" id="cd08830">
    <property type="entry name" value="ArfGap_ArfGap1"/>
    <property type="match status" value="1"/>
</dbReference>
<evidence type="ECO:0000256" key="1">
    <source>
        <dbReference type="ARBA" id="ARBA00022468"/>
    </source>
</evidence>
<keyword evidence="4" id="KW-0862">Zinc</keyword>
<feature type="compositionally biased region" description="Gly residues" evidence="6">
    <location>
        <begin position="376"/>
        <end position="404"/>
    </location>
</feature>
<dbReference type="PANTHER" id="PTHR46395:SF1">
    <property type="entry name" value="ADP-RIBOSYLATION FACTOR GTPASE-ACTIVATING PROTEIN 1"/>
    <property type="match status" value="1"/>
</dbReference>
<dbReference type="GO" id="GO:0030100">
    <property type="term" value="P:regulation of endocytosis"/>
    <property type="evidence" value="ECO:0007669"/>
    <property type="project" value="TreeGrafter"/>
</dbReference>
<dbReference type="Proteomes" id="UP000193467">
    <property type="component" value="Unassembled WGS sequence"/>
</dbReference>
<feature type="compositionally biased region" description="Polar residues" evidence="6">
    <location>
        <begin position="145"/>
        <end position="167"/>
    </location>
</feature>
<dbReference type="GO" id="GO:0000139">
    <property type="term" value="C:Golgi membrane"/>
    <property type="evidence" value="ECO:0007669"/>
    <property type="project" value="TreeGrafter"/>
</dbReference>
<feature type="compositionally biased region" description="Low complexity" evidence="6">
    <location>
        <begin position="124"/>
        <end position="139"/>
    </location>
</feature>
<protein>
    <submittedName>
        <fullName evidence="8">Putative GTPase activating protein for Arf-domain-containing protein</fullName>
    </submittedName>
</protein>
<dbReference type="SMART" id="SM00105">
    <property type="entry name" value="ArfGap"/>
    <property type="match status" value="1"/>
</dbReference>
<evidence type="ECO:0000259" key="7">
    <source>
        <dbReference type="PROSITE" id="PS50115"/>
    </source>
</evidence>
<keyword evidence="9" id="KW-1185">Reference proteome</keyword>
<keyword evidence="2" id="KW-0479">Metal-binding</keyword>
<dbReference type="GO" id="GO:0008270">
    <property type="term" value="F:zinc ion binding"/>
    <property type="evidence" value="ECO:0007669"/>
    <property type="project" value="UniProtKB-KW"/>
</dbReference>
<dbReference type="InterPro" id="IPR001164">
    <property type="entry name" value="ArfGAP_dom"/>
</dbReference>
<dbReference type="InterPro" id="IPR038508">
    <property type="entry name" value="ArfGAP_dom_sf"/>
</dbReference>
<dbReference type="Pfam" id="PF01412">
    <property type="entry name" value="ArfGap"/>
    <property type="match status" value="1"/>
</dbReference>
<dbReference type="Gene3D" id="1.10.220.150">
    <property type="entry name" value="Arf GTPase activating protein"/>
    <property type="match status" value="1"/>
</dbReference>
<dbReference type="GO" id="GO:0005096">
    <property type="term" value="F:GTPase activator activity"/>
    <property type="evidence" value="ECO:0007669"/>
    <property type="project" value="UniProtKB-KW"/>
</dbReference>
<feature type="compositionally biased region" description="Polar residues" evidence="6">
    <location>
        <begin position="228"/>
        <end position="237"/>
    </location>
</feature>
<evidence type="ECO:0000256" key="3">
    <source>
        <dbReference type="ARBA" id="ARBA00022771"/>
    </source>
</evidence>
<dbReference type="FunFam" id="1.10.220.150:FF:000014">
    <property type="entry name" value="ADP-ribosylation factor GTPase-activating protein"/>
    <property type="match status" value="1"/>
</dbReference>
<evidence type="ECO:0000256" key="6">
    <source>
        <dbReference type="SAM" id="MobiDB-lite"/>
    </source>
</evidence>
<dbReference type="GO" id="GO:0032012">
    <property type="term" value="P:regulation of ARF protein signal transduction"/>
    <property type="evidence" value="ECO:0007669"/>
    <property type="project" value="TreeGrafter"/>
</dbReference>
<accession>A0A1Y2G0J2</accession>
<dbReference type="InterPro" id="IPR037278">
    <property type="entry name" value="ARFGAP/RecO"/>
</dbReference>
<dbReference type="FunCoup" id="A0A1Y2G0J2">
    <property type="interactions" value="289"/>
</dbReference>
<dbReference type="EMBL" id="MCGR01000004">
    <property type="protein sequence ID" value="ORY90159.1"/>
    <property type="molecule type" value="Genomic_DNA"/>
</dbReference>
<dbReference type="PRINTS" id="PR00405">
    <property type="entry name" value="REVINTRACTNG"/>
</dbReference>
<dbReference type="AlphaFoldDB" id="A0A1Y2G0J2"/>
<dbReference type="STRING" id="106004.A0A1Y2G0J2"/>
<gene>
    <name evidence="8" type="ORF">BCR35DRAFT_133929</name>
</gene>
<name>A0A1Y2G0J2_9BASI</name>
<dbReference type="PROSITE" id="PS50115">
    <property type="entry name" value="ARFGAP"/>
    <property type="match status" value="1"/>
</dbReference>
<dbReference type="SUPFAM" id="SSF57863">
    <property type="entry name" value="ArfGap/RecO-like zinc finger"/>
    <property type="match status" value="1"/>
</dbReference>
<evidence type="ECO:0000256" key="4">
    <source>
        <dbReference type="ARBA" id="ARBA00022833"/>
    </source>
</evidence>
<evidence type="ECO:0000313" key="9">
    <source>
        <dbReference type="Proteomes" id="UP000193467"/>
    </source>
</evidence>
<feature type="domain" description="Arf-GAP" evidence="7">
    <location>
        <begin position="8"/>
        <end position="125"/>
    </location>
</feature>
<feature type="region of interest" description="Disordered" evidence="6">
    <location>
        <begin position="360"/>
        <end position="474"/>
    </location>
</feature>
<keyword evidence="1" id="KW-0343">GTPase activation</keyword>
<proteinExistence type="predicted"/>
<evidence type="ECO:0000256" key="2">
    <source>
        <dbReference type="ARBA" id="ARBA00022723"/>
    </source>
</evidence>
<feature type="compositionally biased region" description="Low complexity" evidence="6">
    <location>
        <begin position="168"/>
        <end position="190"/>
    </location>
</feature>